<reference evidence="1 2" key="1">
    <citation type="submission" date="2016-04" db="EMBL/GenBank/DDBJ databases">
        <title>Genome analyses suggest a sexual origin of heterokaryosis in a supposedly ancient asexual fungus.</title>
        <authorList>
            <person name="Ropars J."/>
            <person name="Sedzielewska K."/>
            <person name="Noel J."/>
            <person name="Charron P."/>
            <person name="Farinelli L."/>
            <person name="Marton T."/>
            <person name="Kruger M."/>
            <person name="Pelin A."/>
            <person name="Brachmann A."/>
            <person name="Corradi N."/>
        </authorList>
    </citation>
    <scope>NUCLEOTIDE SEQUENCE [LARGE SCALE GENOMIC DNA]</scope>
    <source>
        <strain evidence="1 2">A5</strain>
    </source>
</reference>
<evidence type="ECO:0000313" key="1">
    <source>
        <dbReference type="EMBL" id="PKC07134.1"/>
    </source>
</evidence>
<organism evidence="1 2">
    <name type="scientific">Rhizophagus irregularis</name>
    <dbReference type="NCBI Taxonomy" id="588596"/>
    <lineage>
        <taxon>Eukaryota</taxon>
        <taxon>Fungi</taxon>
        <taxon>Fungi incertae sedis</taxon>
        <taxon>Mucoromycota</taxon>
        <taxon>Glomeromycotina</taxon>
        <taxon>Glomeromycetes</taxon>
        <taxon>Glomerales</taxon>
        <taxon>Glomeraceae</taxon>
        <taxon>Rhizophagus</taxon>
    </lineage>
</organism>
<dbReference type="EMBL" id="LLXJ01000674">
    <property type="protein sequence ID" value="PKC07134.1"/>
    <property type="molecule type" value="Genomic_DNA"/>
</dbReference>
<comment type="caution">
    <text evidence="1">The sequence shown here is derived from an EMBL/GenBank/DDBJ whole genome shotgun (WGS) entry which is preliminary data.</text>
</comment>
<reference evidence="1 2" key="2">
    <citation type="submission" date="2017-09" db="EMBL/GenBank/DDBJ databases">
        <title>Extensive intraspecific genome diversity in a model arbuscular mycorrhizal fungus.</title>
        <authorList>
            <person name="Chen E.C."/>
            <person name="Morin E."/>
            <person name="Beaudet D."/>
            <person name="Noel J."/>
            <person name="Ndikumana S."/>
            <person name="Charron P."/>
            <person name="St-Onge C."/>
            <person name="Giorgi J."/>
            <person name="Grigoriev I.V."/>
            <person name="Roux C."/>
            <person name="Martin F.M."/>
            <person name="Corradi N."/>
        </authorList>
    </citation>
    <scope>NUCLEOTIDE SEQUENCE [LARGE SCALE GENOMIC DNA]</scope>
    <source>
        <strain evidence="1 2">A5</strain>
    </source>
</reference>
<accession>A0A2N0PJY0</accession>
<protein>
    <submittedName>
        <fullName evidence="1">Uncharacterized protein</fullName>
    </submittedName>
</protein>
<name>A0A2N0PJY0_9GLOM</name>
<dbReference type="Proteomes" id="UP000232722">
    <property type="component" value="Unassembled WGS sequence"/>
</dbReference>
<sequence>MDVKKIRYSVTEFFHNEAEMISNEEILKVVLSNNHEQEIFPCIRSNSDRRIQIIPKCTNNSELKNGTRSEVAHCSDISKDPVQYIGLLNINCIHLKLAKKRILFFFGLYLPDEFYAKMRSAVGQRFQGTTQNSLIVMRSSVTDMENIDDGYDNSNNNLENDDRKTLRIKEAKV</sequence>
<proteinExistence type="predicted"/>
<dbReference type="AlphaFoldDB" id="A0A2N0PJY0"/>
<gene>
    <name evidence="1" type="ORF">RhiirA5_377287</name>
</gene>
<evidence type="ECO:0000313" key="2">
    <source>
        <dbReference type="Proteomes" id="UP000232722"/>
    </source>
</evidence>